<dbReference type="Proteomes" id="UP000019141">
    <property type="component" value="Unassembled WGS sequence"/>
</dbReference>
<keyword evidence="14" id="KW-1278">Translocase</keyword>
<dbReference type="InterPro" id="IPR001757">
    <property type="entry name" value="P_typ_ATPase"/>
</dbReference>
<dbReference type="SFLD" id="SFLDF00027">
    <property type="entry name" value="p-type_atpase"/>
    <property type="match status" value="1"/>
</dbReference>
<reference evidence="24 25" key="1">
    <citation type="journal article" date="2014" name="Nature">
        <title>An environmental bacterial taxon with a large and distinct metabolic repertoire.</title>
        <authorList>
            <person name="Wilson M.C."/>
            <person name="Mori T."/>
            <person name="Ruckert C."/>
            <person name="Uria A.R."/>
            <person name="Helf M.J."/>
            <person name="Takada K."/>
            <person name="Gernert C."/>
            <person name="Steffens U.A."/>
            <person name="Heycke N."/>
            <person name="Schmitt S."/>
            <person name="Rinke C."/>
            <person name="Helfrich E.J."/>
            <person name="Brachmann A.O."/>
            <person name="Gurgui C."/>
            <person name="Wakimoto T."/>
            <person name="Kracht M."/>
            <person name="Crusemann M."/>
            <person name="Hentschel U."/>
            <person name="Abe I."/>
            <person name="Matsunaga S."/>
            <person name="Kalinowski J."/>
            <person name="Takeyama H."/>
            <person name="Piel J."/>
        </authorList>
    </citation>
    <scope>NUCLEOTIDE SEQUENCE [LARGE SCALE GENOMIC DNA]</scope>
    <source>
        <strain evidence="25">TSY1</strain>
    </source>
</reference>
<dbReference type="InterPro" id="IPR059000">
    <property type="entry name" value="ATPase_P-type_domA"/>
</dbReference>
<dbReference type="HOGENOM" id="CLU_001771_0_3_7"/>
<feature type="transmembrane region" description="Helical" evidence="21">
    <location>
        <begin position="223"/>
        <end position="246"/>
    </location>
</feature>
<evidence type="ECO:0000256" key="6">
    <source>
        <dbReference type="ARBA" id="ARBA00022553"/>
    </source>
</evidence>
<evidence type="ECO:0000256" key="12">
    <source>
        <dbReference type="ARBA" id="ARBA00022840"/>
    </source>
</evidence>
<evidence type="ECO:0000256" key="8">
    <source>
        <dbReference type="ARBA" id="ARBA00022723"/>
    </source>
</evidence>
<dbReference type="Pfam" id="PF00403">
    <property type="entry name" value="HMA"/>
    <property type="match status" value="2"/>
</dbReference>
<evidence type="ECO:0000256" key="4">
    <source>
        <dbReference type="ARBA" id="ARBA00022448"/>
    </source>
</evidence>
<sequence>MATTQLDLPIRGMTCAGCAARVENGLRTFPGIQTAHVNFATENATLNYEPEALTPAQIIDHIADIGYQVPLERRTIAISGMHCASCAATIERALEQIEGVAEAHVNLATEQATVAYLPTQVAPAALRQAIRSAGYEPRDSDAEPTSGQSIEDQKAAERRALTRYVIASAMLSFLIFMGSMAPALAPSWLQHPYVLLLLATPVQFWFGWTFYQGFWAALKHKTADMNTLVAIGTSAAYGYSLVATFIPDTFERLGMGRHVYFDTDAMIITLILLGRLLEARARGKTSAAMRQLMGLRAATARIIRDDIETDIPVDMVQIGDILRVRPGEKVPVDGTLVSGHGVLNEAMLTGESLPADKGPGEDVFGATLNTTGSFTMRATRVGQGTMLSQIIRMVEAAQGSKAPIQRLADIVASWFVPIVLGLAVLTFAIWVWFGPPPVLTFALLNFVAVLIIACPCALGLATPTAIMVGTGKGAEYGVLFKNSASLEIAHQLDAVILDKTGTLTRGQPVVTDILPHHGYCETDVLRLAASAEQGSEHPLAQALVEAAQHRGLTCSEGQDFQVIPGHGIRATVDAQTVWVGNQTLMQIAEVALDKAEETAMRLADAGKTPIFIAIDGHYAGVIALADTVKPHAKEAVAALRGLGLQVLMLTGDHRRTAGAIADELGIDHVLAEVLPEAKAQQVQQLQATGQRVAMVGDGINDAPALAQADIGIAIGTGTDIAMEAADCTLVSGDLRGLVTAIQLSRRTMRTIKQNLFWAFIYNVVGIPLAAGVLYPVFGVLLSPVFAAAAMAMSSVSVLSNSLRLRRFRPS</sequence>
<keyword evidence="25" id="KW-1185">Reference proteome</keyword>
<dbReference type="NCBIfam" id="TIGR01525">
    <property type="entry name" value="ATPase-IB_hvy"/>
    <property type="match status" value="1"/>
</dbReference>
<keyword evidence="6" id="KW-0597">Phosphoprotein</keyword>
<keyword evidence="5 21" id="KW-1003">Cell membrane</keyword>
<dbReference type="GO" id="GO:0005524">
    <property type="term" value="F:ATP binding"/>
    <property type="evidence" value="ECO:0007669"/>
    <property type="project" value="UniProtKB-UniRule"/>
</dbReference>
<keyword evidence="18 21" id="KW-0472">Membrane</keyword>
<dbReference type="SUPFAM" id="SSF55008">
    <property type="entry name" value="HMA, heavy metal-associated domain"/>
    <property type="match status" value="2"/>
</dbReference>
<dbReference type="Gene3D" id="3.40.1110.10">
    <property type="entry name" value="Calcium-transporting ATPase, cytoplasmic domain N"/>
    <property type="match status" value="1"/>
</dbReference>
<dbReference type="InterPro" id="IPR008250">
    <property type="entry name" value="ATPase_P-typ_transduc_dom_A_sf"/>
</dbReference>
<keyword evidence="11" id="KW-0187">Copper transport</keyword>
<dbReference type="InterPro" id="IPR027256">
    <property type="entry name" value="P-typ_ATPase_IB"/>
</dbReference>
<dbReference type="GO" id="GO:0043682">
    <property type="term" value="F:P-type divalent copper transporter activity"/>
    <property type="evidence" value="ECO:0007669"/>
    <property type="project" value="TreeGrafter"/>
</dbReference>
<dbReference type="InterPro" id="IPR023299">
    <property type="entry name" value="ATPase_P-typ_cyto_dom_N"/>
</dbReference>
<accession>W4LJN5</accession>
<dbReference type="Gene3D" id="3.30.70.100">
    <property type="match status" value="2"/>
</dbReference>
<evidence type="ECO:0000256" key="16">
    <source>
        <dbReference type="ARBA" id="ARBA00023008"/>
    </source>
</evidence>
<keyword evidence="17" id="KW-0406">Ion transport</keyword>
<dbReference type="NCBIfam" id="TIGR00003">
    <property type="entry name" value="copper ion binding protein"/>
    <property type="match status" value="1"/>
</dbReference>
<dbReference type="InterPro" id="IPR044492">
    <property type="entry name" value="P_typ_ATPase_HD_dom"/>
</dbReference>
<comment type="similarity">
    <text evidence="2 21">Belongs to the cation transport ATPase (P-type) (TC 3.A.3) family. Type IB subfamily.</text>
</comment>
<evidence type="ECO:0000256" key="7">
    <source>
        <dbReference type="ARBA" id="ARBA00022692"/>
    </source>
</evidence>
<dbReference type="CDD" id="cd00371">
    <property type="entry name" value="HMA"/>
    <property type="match status" value="2"/>
</dbReference>
<feature type="transmembrane region" description="Helical" evidence="21">
    <location>
        <begin position="410"/>
        <end position="433"/>
    </location>
</feature>
<evidence type="ECO:0000256" key="11">
    <source>
        <dbReference type="ARBA" id="ARBA00022796"/>
    </source>
</evidence>
<evidence type="ECO:0000256" key="1">
    <source>
        <dbReference type="ARBA" id="ARBA00004651"/>
    </source>
</evidence>
<comment type="caution">
    <text evidence="24">The sequence shown here is derived from an EMBL/GenBank/DDBJ whole genome shotgun (WGS) entry which is preliminary data.</text>
</comment>
<dbReference type="InterPro" id="IPR018303">
    <property type="entry name" value="ATPase_P-typ_P_site"/>
</dbReference>
<evidence type="ECO:0000256" key="9">
    <source>
        <dbReference type="ARBA" id="ARBA00022737"/>
    </source>
</evidence>
<dbReference type="PROSITE" id="PS01047">
    <property type="entry name" value="HMA_1"/>
    <property type="match status" value="2"/>
</dbReference>
<dbReference type="PANTHER" id="PTHR43520">
    <property type="entry name" value="ATP7, ISOFORM B"/>
    <property type="match status" value="1"/>
</dbReference>
<dbReference type="InterPro" id="IPR023298">
    <property type="entry name" value="ATPase_P-typ_TM_dom_sf"/>
</dbReference>
<keyword evidence="7 21" id="KW-0812">Transmembrane</keyword>
<dbReference type="NCBIfam" id="TIGR01494">
    <property type="entry name" value="ATPase_P-type"/>
    <property type="match status" value="1"/>
</dbReference>
<dbReference type="FunFam" id="3.40.50.1000:FF:000144">
    <property type="entry name" value="copper-transporting ATPase 1 isoform X2"/>
    <property type="match status" value="1"/>
</dbReference>
<dbReference type="InterPro" id="IPR006122">
    <property type="entry name" value="HMA_Cu_ion-bd"/>
</dbReference>
<dbReference type="InterPro" id="IPR006121">
    <property type="entry name" value="HMA_dom"/>
</dbReference>
<gene>
    <name evidence="24" type="ORF">ETSY1_20065</name>
</gene>
<keyword evidence="10 21" id="KW-0547">Nucleotide-binding</keyword>
<feature type="transmembrane region" description="Helical" evidence="21">
    <location>
        <begin position="258"/>
        <end position="277"/>
    </location>
</feature>
<dbReference type="SUPFAM" id="SSF81665">
    <property type="entry name" value="Calcium ATPase, transmembrane domain M"/>
    <property type="match status" value="1"/>
</dbReference>
<dbReference type="Pfam" id="PF00702">
    <property type="entry name" value="Hydrolase"/>
    <property type="match status" value="1"/>
</dbReference>
<feature type="domain" description="HMA" evidence="23">
    <location>
        <begin position="72"/>
        <end position="138"/>
    </location>
</feature>
<keyword evidence="13" id="KW-0460">Magnesium</keyword>
<dbReference type="InterPro" id="IPR017969">
    <property type="entry name" value="Heavy-metal-associated_CS"/>
</dbReference>
<dbReference type="SUPFAM" id="SSF56784">
    <property type="entry name" value="HAD-like"/>
    <property type="match status" value="1"/>
</dbReference>
<protein>
    <recommendedName>
        <fullName evidence="3">P-type Cu(+) transporter</fullName>
        <ecNumber evidence="3">7.2.2.8</ecNumber>
    </recommendedName>
    <alternativeName>
        <fullName evidence="19">Cu(+)-exporting ATPase</fullName>
    </alternativeName>
</protein>
<keyword evidence="8 21" id="KW-0479">Metal-binding</keyword>
<evidence type="ECO:0000256" key="13">
    <source>
        <dbReference type="ARBA" id="ARBA00022842"/>
    </source>
</evidence>
<dbReference type="PROSITE" id="PS50846">
    <property type="entry name" value="HMA_2"/>
    <property type="match status" value="2"/>
</dbReference>
<evidence type="ECO:0000256" key="15">
    <source>
        <dbReference type="ARBA" id="ARBA00022989"/>
    </source>
</evidence>
<dbReference type="SFLD" id="SFLDS00003">
    <property type="entry name" value="Haloacid_Dehalogenase"/>
    <property type="match status" value="1"/>
</dbReference>
<dbReference type="GO" id="GO:0140581">
    <property type="term" value="F:P-type monovalent copper transporter activity"/>
    <property type="evidence" value="ECO:0007669"/>
    <property type="project" value="UniProtKB-EC"/>
</dbReference>
<dbReference type="InterPro" id="IPR036412">
    <property type="entry name" value="HAD-like_sf"/>
</dbReference>
<dbReference type="NCBIfam" id="TIGR01511">
    <property type="entry name" value="ATPase-IB1_Cu"/>
    <property type="match status" value="1"/>
</dbReference>
<keyword evidence="4" id="KW-0813">Transport</keyword>
<dbReference type="GO" id="GO:0016887">
    <property type="term" value="F:ATP hydrolysis activity"/>
    <property type="evidence" value="ECO:0007669"/>
    <property type="project" value="InterPro"/>
</dbReference>
<dbReference type="Gene3D" id="3.40.50.1000">
    <property type="entry name" value="HAD superfamily/HAD-like"/>
    <property type="match status" value="1"/>
</dbReference>
<dbReference type="InterPro" id="IPR036163">
    <property type="entry name" value="HMA_dom_sf"/>
</dbReference>
<dbReference type="CDD" id="cd02094">
    <property type="entry name" value="P-type_ATPase_Cu-like"/>
    <property type="match status" value="1"/>
</dbReference>
<comment type="catalytic activity">
    <reaction evidence="20">
        <text>Cu(+)(in) + ATP + H2O = Cu(+)(out) + ADP + phosphate + H(+)</text>
        <dbReference type="Rhea" id="RHEA:25792"/>
        <dbReference type="ChEBI" id="CHEBI:15377"/>
        <dbReference type="ChEBI" id="CHEBI:15378"/>
        <dbReference type="ChEBI" id="CHEBI:30616"/>
        <dbReference type="ChEBI" id="CHEBI:43474"/>
        <dbReference type="ChEBI" id="CHEBI:49552"/>
        <dbReference type="ChEBI" id="CHEBI:456216"/>
        <dbReference type="EC" id="7.2.2.8"/>
    </reaction>
</comment>
<keyword evidence="9" id="KW-0677">Repeat</keyword>
<dbReference type="GO" id="GO:0005507">
    <property type="term" value="F:copper ion binding"/>
    <property type="evidence" value="ECO:0007669"/>
    <property type="project" value="InterPro"/>
</dbReference>
<dbReference type="InterPro" id="IPR023214">
    <property type="entry name" value="HAD_sf"/>
</dbReference>
<evidence type="ECO:0000256" key="3">
    <source>
        <dbReference type="ARBA" id="ARBA00012517"/>
    </source>
</evidence>
<feature type="transmembrane region" description="Helical" evidence="21">
    <location>
        <begin position="780"/>
        <end position="798"/>
    </location>
</feature>
<dbReference type="PROSITE" id="PS00154">
    <property type="entry name" value="ATPASE_E1_E2"/>
    <property type="match status" value="1"/>
</dbReference>
<dbReference type="PANTHER" id="PTHR43520:SF8">
    <property type="entry name" value="P-TYPE CU(+) TRANSPORTER"/>
    <property type="match status" value="1"/>
</dbReference>
<evidence type="ECO:0000256" key="20">
    <source>
        <dbReference type="ARBA" id="ARBA00049289"/>
    </source>
</evidence>
<feature type="transmembrane region" description="Helical" evidence="21">
    <location>
        <begin position="439"/>
        <end position="462"/>
    </location>
</feature>
<feature type="transmembrane region" description="Helical" evidence="21">
    <location>
        <begin position="164"/>
        <end position="185"/>
    </location>
</feature>
<evidence type="ECO:0000259" key="23">
    <source>
        <dbReference type="PROSITE" id="PS50846"/>
    </source>
</evidence>
<feature type="domain" description="HMA" evidence="23">
    <location>
        <begin position="4"/>
        <end position="70"/>
    </location>
</feature>
<dbReference type="PRINTS" id="PR00119">
    <property type="entry name" value="CATATPASE"/>
</dbReference>
<dbReference type="GO" id="GO:0005886">
    <property type="term" value="C:plasma membrane"/>
    <property type="evidence" value="ECO:0007669"/>
    <property type="project" value="UniProtKB-SubCell"/>
</dbReference>
<keyword evidence="16" id="KW-0186">Copper</keyword>
<evidence type="ECO:0000256" key="21">
    <source>
        <dbReference type="RuleBase" id="RU362081"/>
    </source>
</evidence>
<dbReference type="AlphaFoldDB" id="W4LJN5"/>
<evidence type="ECO:0000313" key="25">
    <source>
        <dbReference type="Proteomes" id="UP000019141"/>
    </source>
</evidence>
<comment type="subcellular location">
    <subcellularLocation>
        <location evidence="1">Cell membrane</location>
        <topology evidence="1">Multi-pass membrane protein</topology>
    </subcellularLocation>
</comment>
<feature type="transmembrane region" description="Helical" evidence="21">
    <location>
        <begin position="755"/>
        <end position="774"/>
    </location>
</feature>
<evidence type="ECO:0000256" key="5">
    <source>
        <dbReference type="ARBA" id="ARBA00022475"/>
    </source>
</evidence>
<dbReference type="SFLD" id="SFLDG00002">
    <property type="entry name" value="C1.7:_P-type_atpase_like"/>
    <property type="match status" value="1"/>
</dbReference>
<dbReference type="PATRIC" id="fig|1429438.4.peg.3910"/>
<dbReference type="SUPFAM" id="SSF81653">
    <property type="entry name" value="Calcium ATPase, transduction domain A"/>
    <property type="match status" value="1"/>
</dbReference>
<dbReference type="GO" id="GO:0060003">
    <property type="term" value="P:copper ion export"/>
    <property type="evidence" value="ECO:0007669"/>
    <property type="project" value="UniProtKB-ARBA"/>
</dbReference>
<dbReference type="PRINTS" id="PR00942">
    <property type="entry name" value="CUATPASEI"/>
</dbReference>
<proteinExistence type="inferred from homology"/>
<evidence type="ECO:0000256" key="10">
    <source>
        <dbReference type="ARBA" id="ARBA00022741"/>
    </source>
</evidence>
<dbReference type="FunFam" id="3.30.70.100:FF:000005">
    <property type="entry name" value="Copper-exporting P-type ATPase A"/>
    <property type="match status" value="2"/>
</dbReference>
<evidence type="ECO:0000256" key="19">
    <source>
        <dbReference type="ARBA" id="ARBA00033239"/>
    </source>
</evidence>
<dbReference type="PRINTS" id="PR00943">
    <property type="entry name" value="CUATPASE"/>
</dbReference>
<evidence type="ECO:0000256" key="14">
    <source>
        <dbReference type="ARBA" id="ARBA00022967"/>
    </source>
</evidence>
<evidence type="ECO:0000256" key="22">
    <source>
        <dbReference type="SAM" id="MobiDB-lite"/>
    </source>
</evidence>
<dbReference type="FunFam" id="2.70.150.10:FF:000020">
    <property type="entry name" value="Copper-exporting P-type ATPase A"/>
    <property type="match status" value="1"/>
</dbReference>
<name>W4LJN5_ENTF1</name>
<organism evidence="24 25">
    <name type="scientific">Entotheonella factor</name>
    <dbReference type="NCBI Taxonomy" id="1429438"/>
    <lineage>
        <taxon>Bacteria</taxon>
        <taxon>Pseudomonadati</taxon>
        <taxon>Nitrospinota/Tectimicrobiota group</taxon>
        <taxon>Candidatus Tectimicrobiota</taxon>
        <taxon>Candidatus Entotheonellia</taxon>
        <taxon>Candidatus Entotheonellales</taxon>
        <taxon>Candidatus Entotheonellaceae</taxon>
        <taxon>Candidatus Entotheonella</taxon>
    </lineage>
</organism>
<feature type="region of interest" description="Disordered" evidence="22">
    <location>
        <begin position="133"/>
        <end position="153"/>
    </location>
</feature>
<dbReference type="GO" id="GO:0055070">
    <property type="term" value="P:copper ion homeostasis"/>
    <property type="evidence" value="ECO:0007669"/>
    <property type="project" value="TreeGrafter"/>
</dbReference>
<evidence type="ECO:0000256" key="18">
    <source>
        <dbReference type="ARBA" id="ARBA00023136"/>
    </source>
</evidence>
<keyword evidence="12 21" id="KW-0067">ATP-binding</keyword>
<dbReference type="EC" id="7.2.2.8" evidence="3"/>
<keyword evidence="15 21" id="KW-1133">Transmembrane helix</keyword>
<dbReference type="EMBL" id="AZHW01000583">
    <property type="protein sequence ID" value="ETW98134.1"/>
    <property type="molecule type" value="Genomic_DNA"/>
</dbReference>
<dbReference type="Gene3D" id="2.70.150.10">
    <property type="entry name" value="Calcium-transporting ATPase, cytoplasmic transduction domain A"/>
    <property type="match status" value="1"/>
</dbReference>
<feature type="transmembrane region" description="Helical" evidence="21">
    <location>
        <begin position="191"/>
        <end position="211"/>
    </location>
</feature>
<evidence type="ECO:0000313" key="24">
    <source>
        <dbReference type="EMBL" id="ETW98134.1"/>
    </source>
</evidence>
<evidence type="ECO:0000256" key="2">
    <source>
        <dbReference type="ARBA" id="ARBA00006024"/>
    </source>
</evidence>
<evidence type="ECO:0000256" key="17">
    <source>
        <dbReference type="ARBA" id="ARBA00023065"/>
    </source>
</evidence>
<dbReference type="Pfam" id="PF00122">
    <property type="entry name" value="E1-E2_ATPase"/>
    <property type="match status" value="1"/>
</dbReference>